<keyword evidence="8" id="KW-0539">Nucleus</keyword>
<gene>
    <name evidence="13" type="ORF">MAM_00143</name>
</gene>
<comment type="subcellular location">
    <subcellularLocation>
        <location evidence="2">Cytoplasm</location>
    </subcellularLocation>
    <subcellularLocation>
        <location evidence="1">Nucleus</location>
    </subcellularLocation>
</comment>
<dbReference type="Pfam" id="PF12171">
    <property type="entry name" value="zf-C2H2_jaz"/>
    <property type="match status" value="1"/>
</dbReference>
<dbReference type="GO" id="GO:0005737">
    <property type="term" value="C:cytoplasm"/>
    <property type="evidence" value="ECO:0007669"/>
    <property type="project" value="UniProtKB-SubCell"/>
</dbReference>
<evidence type="ECO:0000313" key="13">
    <source>
        <dbReference type="EMBL" id="KHO01142.1"/>
    </source>
</evidence>
<dbReference type="STRING" id="1081103.A0A0B2WXX7"/>
<keyword evidence="14" id="KW-1185">Reference proteome</keyword>
<evidence type="ECO:0000256" key="11">
    <source>
        <dbReference type="SAM" id="MobiDB-lite"/>
    </source>
</evidence>
<evidence type="ECO:0000256" key="7">
    <source>
        <dbReference type="ARBA" id="ARBA00022833"/>
    </source>
</evidence>
<feature type="compositionally biased region" description="Basic and acidic residues" evidence="11">
    <location>
        <begin position="80"/>
        <end position="93"/>
    </location>
</feature>
<dbReference type="PROSITE" id="PS50157">
    <property type="entry name" value="ZINC_FINGER_C2H2_2"/>
    <property type="match status" value="1"/>
</dbReference>
<evidence type="ECO:0000256" key="6">
    <source>
        <dbReference type="ARBA" id="ARBA00022771"/>
    </source>
</evidence>
<evidence type="ECO:0000256" key="3">
    <source>
        <dbReference type="ARBA" id="ARBA00022490"/>
    </source>
</evidence>
<evidence type="ECO:0000256" key="8">
    <source>
        <dbReference type="ARBA" id="ARBA00023242"/>
    </source>
</evidence>
<dbReference type="InterPro" id="IPR013087">
    <property type="entry name" value="Znf_C2H2_type"/>
</dbReference>
<keyword evidence="6 10" id="KW-0863">Zinc-finger</keyword>
<organism evidence="13 14">
    <name type="scientific">Metarhizium album (strain ARSEF 1941)</name>
    <dbReference type="NCBI Taxonomy" id="1081103"/>
    <lineage>
        <taxon>Eukaryota</taxon>
        <taxon>Fungi</taxon>
        <taxon>Dikarya</taxon>
        <taxon>Ascomycota</taxon>
        <taxon>Pezizomycotina</taxon>
        <taxon>Sordariomycetes</taxon>
        <taxon>Hypocreomycetidae</taxon>
        <taxon>Hypocreales</taxon>
        <taxon>Clavicipitaceae</taxon>
        <taxon>Metarhizium</taxon>
    </lineage>
</organism>
<feature type="compositionally biased region" description="Basic and acidic residues" evidence="11">
    <location>
        <begin position="103"/>
        <end position="120"/>
    </location>
</feature>
<dbReference type="AlphaFoldDB" id="A0A0B2WXX7"/>
<feature type="region of interest" description="Disordered" evidence="11">
    <location>
        <begin position="63"/>
        <end position="142"/>
    </location>
</feature>
<dbReference type="GO" id="GO:0003676">
    <property type="term" value="F:nucleic acid binding"/>
    <property type="evidence" value="ECO:0007669"/>
    <property type="project" value="InterPro"/>
</dbReference>
<name>A0A0B2WXX7_METAS</name>
<evidence type="ECO:0000256" key="4">
    <source>
        <dbReference type="ARBA" id="ARBA00022517"/>
    </source>
</evidence>
<keyword evidence="4" id="KW-0690">Ribosome biogenesis</keyword>
<dbReference type="InterPro" id="IPR051879">
    <property type="entry name" value="C2H2-ZF_Maturation_Protein"/>
</dbReference>
<dbReference type="PROSITE" id="PS00028">
    <property type="entry name" value="ZINC_FINGER_C2H2_1"/>
    <property type="match status" value="1"/>
</dbReference>
<evidence type="ECO:0000256" key="1">
    <source>
        <dbReference type="ARBA" id="ARBA00004123"/>
    </source>
</evidence>
<comment type="similarity">
    <text evidence="9">Belongs to the ZNF593/BUD20 C2H2-type zinc-finger protein family.</text>
</comment>
<keyword evidence="7" id="KW-0862">Zinc</keyword>
<evidence type="ECO:0000256" key="10">
    <source>
        <dbReference type="PROSITE-ProRule" id="PRU00042"/>
    </source>
</evidence>
<reference evidence="13 14" key="1">
    <citation type="journal article" date="2014" name="Proc. Natl. Acad. Sci. U.S.A.">
        <title>Trajectory and genomic determinants of fungal-pathogen speciation and host adaptation.</title>
        <authorList>
            <person name="Hu X."/>
            <person name="Xiao G."/>
            <person name="Zheng P."/>
            <person name="Shang Y."/>
            <person name="Su Y."/>
            <person name="Zhang X."/>
            <person name="Liu X."/>
            <person name="Zhan S."/>
            <person name="St Leger R.J."/>
            <person name="Wang C."/>
        </authorList>
    </citation>
    <scope>NUCLEOTIDE SEQUENCE [LARGE SCALE GENOMIC DNA]</scope>
    <source>
        <strain evidence="13 14">ARSEF 1941</strain>
    </source>
</reference>
<dbReference type="InterPro" id="IPR022755">
    <property type="entry name" value="Znf_C2H2_jaz"/>
</dbReference>
<keyword evidence="3" id="KW-0963">Cytoplasm</keyword>
<dbReference type="Proteomes" id="UP000030816">
    <property type="component" value="Unassembled WGS sequence"/>
</dbReference>
<dbReference type="OrthoDB" id="24683at2759"/>
<dbReference type="GeneID" id="63734598"/>
<dbReference type="RefSeq" id="XP_040682207.1">
    <property type="nucleotide sequence ID" value="XM_040818943.1"/>
</dbReference>
<dbReference type="InterPro" id="IPR036236">
    <property type="entry name" value="Znf_C2H2_sf"/>
</dbReference>
<dbReference type="EMBL" id="AZHE01000001">
    <property type="protein sequence ID" value="KHO01142.1"/>
    <property type="molecule type" value="Genomic_DNA"/>
</dbReference>
<evidence type="ECO:0000313" key="14">
    <source>
        <dbReference type="Proteomes" id="UP000030816"/>
    </source>
</evidence>
<dbReference type="GO" id="GO:0005634">
    <property type="term" value="C:nucleus"/>
    <property type="evidence" value="ECO:0007669"/>
    <property type="project" value="UniProtKB-SubCell"/>
</dbReference>
<proteinExistence type="inferred from homology"/>
<sequence>MGVGNKRTITKTRRKTRDVDQIKADLISSRHLAQFKDTKAAEDLPGLGKHYCIECAKWFDRESTLNDHRRGKPHKRRLKQLREEPSPDSRKIPGADTESQMDNQRHGDLKNDASGDREMATNKLRALPPGPVIRPRYLSDGI</sequence>
<comment type="caution">
    <text evidence="13">The sequence shown here is derived from an EMBL/GenBank/DDBJ whole genome shotgun (WGS) entry which is preliminary data.</text>
</comment>
<feature type="domain" description="C2H2-type" evidence="12">
    <location>
        <begin position="50"/>
        <end position="79"/>
    </location>
</feature>
<evidence type="ECO:0000256" key="5">
    <source>
        <dbReference type="ARBA" id="ARBA00022723"/>
    </source>
</evidence>
<keyword evidence="5" id="KW-0479">Metal-binding</keyword>
<dbReference type="PANTHER" id="PTHR46095:SF1">
    <property type="entry name" value="ZINC FINGER PROTEIN 593"/>
    <property type="match status" value="1"/>
</dbReference>
<dbReference type="GO" id="GO:0008270">
    <property type="term" value="F:zinc ion binding"/>
    <property type="evidence" value="ECO:0007669"/>
    <property type="project" value="UniProtKB-KW"/>
</dbReference>
<dbReference type="SUPFAM" id="SSF57667">
    <property type="entry name" value="beta-beta-alpha zinc fingers"/>
    <property type="match status" value="1"/>
</dbReference>
<accession>A0A0B2WXX7</accession>
<protein>
    <submittedName>
        <fullName evidence="13">C2H2 finger domain-containing protein</fullName>
    </submittedName>
</protein>
<evidence type="ECO:0000259" key="12">
    <source>
        <dbReference type="PROSITE" id="PS50157"/>
    </source>
</evidence>
<evidence type="ECO:0000256" key="9">
    <source>
        <dbReference type="ARBA" id="ARBA00038064"/>
    </source>
</evidence>
<dbReference type="InterPro" id="IPR003604">
    <property type="entry name" value="Matrin/U1-like-C_Znf_C2H2"/>
</dbReference>
<feature type="compositionally biased region" description="Basic residues" evidence="11">
    <location>
        <begin position="69"/>
        <end position="79"/>
    </location>
</feature>
<evidence type="ECO:0000256" key="2">
    <source>
        <dbReference type="ARBA" id="ARBA00004496"/>
    </source>
</evidence>
<dbReference type="SMART" id="SM00451">
    <property type="entry name" value="ZnF_U1"/>
    <property type="match status" value="1"/>
</dbReference>
<dbReference type="GO" id="GO:0042254">
    <property type="term" value="P:ribosome biogenesis"/>
    <property type="evidence" value="ECO:0007669"/>
    <property type="project" value="UniProtKB-KW"/>
</dbReference>
<dbReference type="Gene3D" id="3.30.160.60">
    <property type="entry name" value="Classic Zinc Finger"/>
    <property type="match status" value="1"/>
</dbReference>
<dbReference type="HOGENOM" id="CLU_117291_2_1_1"/>
<dbReference type="PANTHER" id="PTHR46095">
    <property type="entry name" value="ZINC FINGER PROTEIN 593"/>
    <property type="match status" value="1"/>
</dbReference>